<dbReference type="Gene3D" id="1.10.238.10">
    <property type="entry name" value="EF-hand"/>
    <property type="match status" value="3"/>
</dbReference>
<evidence type="ECO:0000259" key="3">
    <source>
        <dbReference type="PROSITE" id="PS50222"/>
    </source>
</evidence>
<feature type="domain" description="EF-hand" evidence="3">
    <location>
        <begin position="215"/>
        <end position="250"/>
    </location>
</feature>
<dbReference type="InterPro" id="IPR011992">
    <property type="entry name" value="EF-hand-dom_pair"/>
</dbReference>
<accession>A0ABN9SA76</accession>
<dbReference type="PROSITE" id="PS00018">
    <property type="entry name" value="EF_HAND_1"/>
    <property type="match status" value="4"/>
</dbReference>
<proteinExistence type="predicted"/>
<dbReference type="SUPFAM" id="SSF47473">
    <property type="entry name" value="EF-hand"/>
    <property type="match status" value="2"/>
</dbReference>
<dbReference type="PANTHER" id="PTHR20875">
    <property type="entry name" value="EF-HAND CALCIUM-BINDING DOMAIN-CONTAINING PROTEIN 6-RELATED"/>
    <property type="match status" value="1"/>
</dbReference>
<sequence length="313" mass="34507">MGAGRGRIAEASGARESRVAISGPRLGRHELEPTLRNLQPDLSKPQLDALFGRFDQNGNGQVELHEFCRALEAPAQARQANAPPLHQPAATVLGQPAAWEQDILTRIASSVARLGRRPEDLFRQLDANNDGRLGRHELEPTLRSLQPDLSPQQLDALFRLFDSDGNGEVELLEFCGALDNPAGRRRDRAPASAQGPAAVGSQHDVLARISSSIARLGRRPDELFFQLDANRDGRLTRQELEPTLRSLQPDISPQQLDAIIRRFDIDGNGEAPRDIQTCGGCKRLEHRFSLHDGIRDADTNLRYVFILSLTPPA</sequence>
<feature type="domain" description="EF-hand" evidence="3">
    <location>
        <begin position="149"/>
        <end position="184"/>
    </location>
</feature>
<evidence type="ECO:0000256" key="1">
    <source>
        <dbReference type="ARBA" id="ARBA00022837"/>
    </source>
</evidence>
<dbReference type="SMART" id="SM00054">
    <property type="entry name" value="EFh"/>
    <property type="match status" value="4"/>
</dbReference>
<keyword evidence="1" id="KW-0106">Calcium</keyword>
<protein>
    <recommendedName>
        <fullName evidence="3">EF-hand domain-containing protein</fullName>
    </recommendedName>
</protein>
<comment type="caution">
    <text evidence="4">The sequence shown here is derived from an EMBL/GenBank/DDBJ whole genome shotgun (WGS) entry which is preliminary data.</text>
</comment>
<dbReference type="PROSITE" id="PS50222">
    <property type="entry name" value="EF_HAND_2"/>
    <property type="match status" value="4"/>
</dbReference>
<evidence type="ECO:0000313" key="4">
    <source>
        <dbReference type="EMBL" id="CAK0828836.1"/>
    </source>
</evidence>
<name>A0ABN9SA76_9DINO</name>
<evidence type="ECO:0000313" key="5">
    <source>
        <dbReference type="Proteomes" id="UP001189429"/>
    </source>
</evidence>
<organism evidence="4 5">
    <name type="scientific">Prorocentrum cordatum</name>
    <dbReference type="NCBI Taxonomy" id="2364126"/>
    <lineage>
        <taxon>Eukaryota</taxon>
        <taxon>Sar</taxon>
        <taxon>Alveolata</taxon>
        <taxon>Dinophyceae</taxon>
        <taxon>Prorocentrales</taxon>
        <taxon>Prorocentraceae</taxon>
        <taxon>Prorocentrum</taxon>
    </lineage>
</organism>
<feature type="region of interest" description="Disordered" evidence="2">
    <location>
        <begin position="1"/>
        <end position="28"/>
    </location>
</feature>
<dbReference type="EMBL" id="CAUYUJ010010224">
    <property type="protein sequence ID" value="CAK0828836.1"/>
    <property type="molecule type" value="Genomic_DNA"/>
</dbReference>
<gene>
    <name evidence="4" type="ORF">PCOR1329_LOCUS27971</name>
</gene>
<feature type="domain" description="EF-hand" evidence="3">
    <location>
        <begin position="42"/>
        <end position="77"/>
    </location>
</feature>
<keyword evidence="5" id="KW-1185">Reference proteome</keyword>
<dbReference type="Proteomes" id="UP001189429">
    <property type="component" value="Unassembled WGS sequence"/>
</dbReference>
<evidence type="ECO:0000256" key="2">
    <source>
        <dbReference type="SAM" id="MobiDB-lite"/>
    </source>
</evidence>
<dbReference type="InterPro" id="IPR002048">
    <property type="entry name" value="EF_hand_dom"/>
</dbReference>
<dbReference type="InterPro" id="IPR052603">
    <property type="entry name" value="EFCB6"/>
</dbReference>
<reference evidence="4" key="1">
    <citation type="submission" date="2023-10" db="EMBL/GenBank/DDBJ databases">
        <authorList>
            <person name="Chen Y."/>
            <person name="Shah S."/>
            <person name="Dougan E. K."/>
            <person name="Thang M."/>
            <person name="Chan C."/>
        </authorList>
    </citation>
    <scope>NUCLEOTIDE SEQUENCE [LARGE SCALE GENOMIC DNA]</scope>
</reference>
<dbReference type="Pfam" id="PF13833">
    <property type="entry name" value="EF-hand_8"/>
    <property type="match status" value="1"/>
</dbReference>
<feature type="domain" description="EF-hand" evidence="3">
    <location>
        <begin position="113"/>
        <end position="148"/>
    </location>
</feature>
<dbReference type="InterPro" id="IPR018247">
    <property type="entry name" value="EF_Hand_1_Ca_BS"/>
</dbReference>
<dbReference type="PANTHER" id="PTHR20875:SF0">
    <property type="entry name" value="GH12158P"/>
    <property type="match status" value="1"/>
</dbReference>
<dbReference type="Pfam" id="PF13499">
    <property type="entry name" value="EF-hand_7"/>
    <property type="match status" value="2"/>
</dbReference>